<keyword evidence="4" id="KW-0548">Nucleotidyltransferase</keyword>
<dbReference type="Proteomes" id="UP000682733">
    <property type="component" value="Unassembled WGS sequence"/>
</dbReference>
<sequence length="268" mass="31189">EIINDKQERWELQLKGAGKTPYSRTADGRKVLRSSIREFLCSEAMHYLGIPTTRAGTCVTSDDYVTRDIFYDGNPIDERCTIISRIARTFIRFGSFEIFKPMDPFTNRKGPSIGRKDILIQLLEYVISTFYTEISNKYGNKTEEKYLAFFDEIVMRTARLVAEWQCVGWCHGVLNTDNMSIVGVTIDYGPYGFMDRFDPNFICNGSDDNGRYSYKQQPSICRWNCEKLAEALSPVMPLDKAKQIMKNFDIEYERYYLDKMRRKVSLMP</sequence>
<evidence type="ECO:0000256" key="4">
    <source>
        <dbReference type="ARBA" id="ARBA00022695"/>
    </source>
</evidence>
<proteinExistence type="inferred from homology"/>
<organism evidence="10 12">
    <name type="scientific">Didymodactylos carnosus</name>
    <dbReference type="NCBI Taxonomy" id="1234261"/>
    <lineage>
        <taxon>Eukaryota</taxon>
        <taxon>Metazoa</taxon>
        <taxon>Spiralia</taxon>
        <taxon>Gnathifera</taxon>
        <taxon>Rotifera</taxon>
        <taxon>Eurotatoria</taxon>
        <taxon>Bdelloidea</taxon>
        <taxon>Philodinida</taxon>
        <taxon>Philodinidae</taxon>
        <taxon>Didymodactylos</taxon>
    </lineage>
</organism>
<keyword evidence="3" id="KW-0808">Transferase</keyword>
<evidence type="ECO:0000313" key="10">
    <source>
        <dbReference type="EMBL" id="CAF1504444.1"/>
    </source>
</evidence>
<feature type="non-terminal residue" evidence="10">
    <location>
        <position position="1"/>
    </location>
</feature>
<dbReference type="GO" id="GO:0005524">
    <property type="term" value="F:ATP binding"/>
    <property type="evidence" value="ECO:0007669"/>
    <property type="project" value="UniProtKB-KW"/>
</dbReference>
<keyword evidence="8" id="KW-0460">Magnesium</keyword>
<name>A0A8S2FLE6_9BILA</name>
<evidence type="ECO:0000256" key="5">
    <source>
        <dbReference type="ARBA" id="ARBA00022723"/>
    </source>
</evidence>
<evidence type="ECO:0000256" key="7">
    <source>
        <dbReference type="ARBA" id="ARBA00022840"/>
    </source>
</evidence>
<accession>A0A8S2FLE6</accession>
<keyword evidence="7" id="KW-0067">ATP-binding</keyword>
<dbReference type="PANTHER" id="PTHR12153:SF15">
    <property type="entry name" value="PROTEIN ADENYLYLTRANSFERASE SELO, MITOCHONDRIAL"/>
    <property type="match status" value="1"/>
</dbReference>
<keyword evidence="6" id="KW-0547">Nucleotide-binding</keyword>
<evidence type="ECO:0000256" key="1">
    <source>
        <dbReference type="ARBA" id="ARBA00001946"/>
    </source>
</evidence>
<dbReference type="EMBL" id="CAJOBA010056507">
    <property type="protein sequence ID" value="CAF4292730.1"/>
    <property type="molecule type" value="Genomic_DNA"/>
</dbReference>
<dbReference type="EMBL" id="CAJNOK010034474">
    <property type="protein sequence ID" value="CAF1504444.1"/>
    <property type="molecule type" value="Genomic_DNA"/>
</dbReference>
<dbReference type="Pfam" id="PF02696">
    <property type="entry name" value="SelO"/>
    <property type="match status" value="1"/>
</dbReference>
<evidence type="ECO:0000256" key="8">
    <source>
        <dbReference type="ARBA" id="ARBA00022842"/>
    </source>
</evidence>
<evidence type="ECO:0000256" key="2">
    <source>
        <dbReference type="ARBA" id="ARBA00009747"/>
    </source>
</evidence>
<dbReference type="Proteomes" id="UP000677228">
    <property type="component" value="Unassembled WGS sequence"/>
</dbReference>
<dbReference type="GO" id="GO:0046872">
    <property type="term" value="F:metal ion binding"/>
    <property type="evidence" value="ECO:0007669"/>
    <property type="project" value="UniProtKB-KW"/>
</dbReference>
<comment type="cofactor">
    <cofactor evidence="1">
        <name>Mg(2+)</name>
        <dbReference type="ChEBI" id="CHEBI:18420"/>
    </cofactor>
</comment>
<comment type="similarity">
    <text evidence="2">Belongs to the SELO family.</text>
</comment>
<protein>
    <recommendedName>
        <fullName evidence="9">Selenoprotein O</fullName>
    </recommendedName>
</protein>
<dbReference type="InterPro" id="IPR003846">
    <property type="entry name" value="SelO"/>
</dbReference>
<dbReference type="GO" id="GO:0016779">
    <property type="term" value="F:nucleotidyltransferase activity"/>
    <property type="evidence" value="ECO:0007669"/>
    <property type="project" value="UniProtKB-KW"/>
</dbReference>
<keyword evidence="5" id="KW-0479">Metal-binding</keyword>
<dbReference type="PANTHER" id="PTHR12153">
    <property type="entry name" value="SELENOPROTEIN O"/>
    <property type="match status" value="1"/>
</dbReference>
<evidence type="ECO:0000313" key="12">
    <source>
        <dbReference type="Proteomes" id="UP000677228"/>
    </source>
</evidence>
<evidence type="ECO:0000256" key="6">
    <source>
        <dbReference type="ARBA" id="ARBA00022741"/>
    </source>
</evidence>
<reference evidence="10" key="1">
    <citation type="submission" date="2021-02" db="EMBL/GenBank/DDBJ databases">
        <authorList>
            <person name="Nowell W R."/>
        </authorList>
    </citation>
    <scope>NUCLEOTIDE SEQUENCE</scope>
</reference>
<dbReference type="AlphaFoldDB" id="A0A8S2FLE6"/>
<comment type="caution">
    <text evidence="10">The sequence shown here is derived from an EMBL/GenBank/DDBJ whole genome shotgun (WGS) entry which is preliminary data.</text>
</comment>
<evidence type="ECO:0000313" key="11">
    <source>
        <dbReference type="EMBL" id="CAF4292730.1"/>
    </source>
</evidence>
<evidence type="ECO:0000256" key="9">
    <source>
        <dbReference type="ARBA" id="ARBA00031547"/>
    </source>
</evidence>
<gene>
    <name evidence="10" type="ORF">OVA965_LOCUS37087</name>
    <name evidence="11" type="ORF">TMI583_LOCUS38139</name>
</gene>
<evidence type="ECO:0000256" key="3">
    <source>
        <dbReference type="ARBA" id="ARBA00022679"/>
    </source>
</evidence>